<dbReference type="SUPFAM" id="SSF50800">
    <property type="entry name" value="PK beta-barrel domain-like"/>
    <property type="match status" value="1"/>
</dbReference>
<dbReference type="EMBL" id="SPUM01000107">
    <property type="protein sequence ID" value="TFW30767.1"/>
    <property type="molecule type" value="Genomic_DNA"/>
</dbReference>
<evidence type="ECO:0000259" key="1">
    <source>
        <dbReference type="PROSITE" id="PS51340"/>
    </source>
</evidence>
<dbReference type="GO" id="GO:0030170">
    <property type="term" value="F:pyridoxal phosphate binding"/>
    <property type="evidence" value="ECO:0007669"/>
    <property type="project" value="InterPro"/>
</dbReference>
<dbReference type="GO" id="GO:0030151">
    <property type="term" value="F:molybdenum ion binding"/>
    <property type="evidence" value="ECO:0007669"/>
    <property type="project" value="InterPro"/>
</dbReference>
<dbReference type="Pfam" id="PF03476">
    <property type="entry name" value="MOSC_N"/>
    <property type="match status" value="1"/>
</dbReference>
<dbReference type="InterPro" id="IPR011037">
    <property type="entry name" value="Pyrv_Knase-like_insert_dom_sf"/>
</dbReference>
<reference evidence="2 3" key="1">
    <citation type="submission" date="2019-03" db="EMBL/GenBank/DDBJ databases">
        <title>Draft genome of Massilia hortus sp. nov., a novel bacterial species of the Oxalobacteraceae family.</title>
        <authorList>
            <person name="Peta V."/>
            <person name="Raths R."/>
            <person name="Bucking H."/>
        </authorList>
    </citation>
    <scope>NUCLEOTIDE SEQUENCE [LARGE SCALE GENOMIC DNA]</scope>
    <source>
        <strain evidence="2 3">ONC3</strain>
    </source>
</reference>
<dbReference type="OrthoDB" id="581532at2"/>
<gene>
    <name evidence="2" type="ORF">E4O92_15645</name>
</gene>
<dbReference type="InterPro" id="IPR005302">
    <property type="entry name" value="MoCF_Sase_C"/>
</dbReference>
<dbReference type="RefSeq" id="WP_135190667.1">
    <property type="nucleotide sequence ID" value="NZ_SPUM01000107.1"/>
</dbReference>
<dbReference type="AlphaFoldDB" id="A0A4Y9SYX8"/>
<comment type="caution">
    <text evidence="2">The sequence shown here is derived from an EMBL/GenBank/DDBJ whole genome shotgun (WGS) entry which is preliminary data.</text>
</comment>
<dbReference type="GO" id="GO:0003824">
    <property type="term" value="F:catalytic activity"/>
    <property type="evidence" value="ECO:0007669"/>
    <property type="project" value="InterPro"/>
</dbReference>
<proteinExistence type="predicted"/>
<protein>
    <submittedName>
        <fullName evidence="2">MOSC domain-containing protein</fullName>
    </submittedName>
</protein>
<evidence type="ECO:0000313" key="2">
    <source>
        <dbReference type="EMBL" id="TFW30767.1"/>
    </source>
</evidence>
<dbReference type="PROSITE" id="PS51340">
    <property type="entry name" value="MOSC"/>
    <property type="match status" value="1"/>
</dbReference>
<organism evidence="2 3">
    <name type="scientific">Massilia horti</name>
    <dbReference type="NCBI Taxonomy" id="2562153"/>
    <lineage>
        <taxon>Bacteria</taxon>
        <taxon>Pseudomonadati</taxon>
        <taxon>Pseudomonadota</taxon>
        <taxon>Betaproteobacteria</taxon>
        <taxon>Burkholderiales</taxon>
        <taxon>Oxalobacteraceae</taxon>
        <taxon>Telluria group</taxon>
        <taxon>Massilia</taxon>
    </lineage>
</organism>
<dbReference type="PANTHER" id="PTHR14237">
    <property type="entry name" value="MOLYBDOPTERIN COFACTOR SULFURASE MOSC"/>
    <property type="match status" value="1"/>
</dbReference>
<feature type="domain" description="MOSC" evidence="1">
    <location>
        <begin position="129"/>
        <end position="278"/>
    </location>
</feature>
<dbReference type="Proteomes" id="UP000297258">
    <property type="component" value="Unassembled WGS sequence"/>
</dbReference>
<sequence>MAVLSQLILYPIKSCGGIAVDEAVANISGLSAQGVHDREWMLVTEDGQFLTQRELPRMALVVPHIEGNTLTVAAPGMAPLALPIDQHYSGPVKTVRVWDDTVDAADCGDAAAAWFSQAIGTRCRLVRFRPQVVRPTSTKWTGGVPAQTRFADGYPMLLIGAASLTDLNARLVAAGRSTLPMNRFRPNLVVDGIDAYEEDYVEAFQAGDLALRPVKPCARCPIPAIDQATGEPGPDPLDILQSYRAKPQLDGGICFGMNVIVSCGAGAVLRTGQELDVTLAF</sequence>
<dbReference type="PANTHER" id="PTHR14237:SF19">
    <property type="entry name" value="MITOCHONDRIAL AMIDOXIME REDUCING COMPONENT 1"/>
    <property type="match status" value="1"/>
</dbReference>
<evidence type="ECO:0000313" key="3">
    <source>
        <dbReference type="Proteomes" id="UP000297258"/>
    </source>
</evidence>
<keyword evidence="3" id="KW-1185">Reference proteome</keyword>
<accession>A0A4Y9SYX8</accession>
<dbReference type="SUPFAM" id="SSF141673">
    <property type="entry name" value="MOSC N-terminal domain-like"/>
    <property type="match status" value="1"/>
</dbReference>
<name>A0A4Y9SYX8_9BURK</name>
<dbReference type="Pfam" id="PF03473">
    <property type="entry name" value="MOSC"/>
    <property type="match status" value="1"/>
</dbReference>
<dbReference type="InterPro" id="IPR005303">
    <property type="entry name" value="MOCOS_middle"/>
</dbReference>